<evidence type="ECO:0000313" key="2">
    <source>
        <dbReference type="Proteomes" id="UP000799757"/>
    </source>
</evidence>
<name>A0A6A6X2M7_9PLEO</name>
<dbReference type="EMBL" id="MU002064">
    <property type="protein sequence ID" value="KAF2790616.1"/>
    <property type="molecule type" value="Genomic_DNA"/>
</dbReference>
<dbReference type="AlphaFoldDB" id="A0A6A6X2M7"/>
<evidence type="ECO:0000313" key="1">
    <source>
        <dbReference type="EMBL" id="KAF2790616.1"/>
    </source>
</evidence>
<keyword evidence="2" id="KW-1185">Reference proteome</keyword>
<gene>
    <name evidence="1" type="ORF">K505DRAFT_77585</name>
</gene>
<dbReference type="Proteomes" id="UP000799757">
    <property type="component" value="Unassembled WGS sequence"/>
</dbReference>
<organism evidence="1 2">
    <name type="scientific">Melanomma pulvis-pyrius CBS 109.77</name>
    <dbReference type="NCBI Taxonomy" id="1314802"/>
    <lineage>
        <taxon>Eukaryota</taxon>
        <taxon>Fungi</taxon>
        <taxon>Dikarya</taxon>
        <taxon>Ascomycota</taxon>
        <taxon>Pezizomycotina</taxon>
        <taxon>Dothideomycetes</taxon>
        <taxon>Pleosporomycetidae</taxon>
        <taxon>Pleosporales</taxon>
        <taxon>Melanommataceae</taxon>
        <taxon>Melanomma</taxon>
    </lineage>
</organism>
<accession>A0A6A6X2M7</accession>
<protein>
    <submittedName>
        <fullName evidence="1">Uncharacterized protein</fullName>
    </submittedName>
</protein>
<sequence length="70" mass="7697">MSLATKTFIVVSSSSSTTTTFDHDFECVAKDTVFVILAIYTVVIRVSRTFVGRKEDWMGEGVMSLLVSQG</sequence>
<proteinExistence type="predicted"/>
<reference evidence="1" key="1">
    <citation type="journal article" date="2020" name="Stud. Mycol.">
        <title>101 Dothideomycetes genomes: a test case for predicting lifestyles and emergence of pathogens.</title>
        <authorList>
            <person name="Haridas S."/>
            <person name="Albert R."/>
            <person name="Binder M."/>
            <person name="Bloem J."/>
            <person name="Labutti K."/>
            <person name="Salamov A."/>
            <person name="Andreopoulos B."/>
            <person name="Baker S."/>
            <person name="Barry K."/>
            <person name="Bills G."/>
            <person name="Bluhm B."/>
            <person name="Cannon C."/>
            <person name="Castanera R."/>
            <person name="Culley D."/>
            <person name="Daum C."/>
            <person name="Ezra D."/>
            <person name="Gonzalez J."/>
            <person name="Henrissat B."/>
            <person name="Kuo A."/>
            <person name="Liang C."/>
            <person name="Lipzen A."/>
            <person name="Lutzoni F."/>
            <person name="Magnuson J."/>
            <person name="Mondo S."/>
            <person name="Nolan M."/>
            <person name="Ohm R."/>
            <person name="Pangilinan J."/>
            <person name="Park H.-J."/>
            <person name="Ramirez L."/>
            <person name="Alfaro M."/>
            <person name="Sun H."/>
            <person name="Tritt A."/>
            <person name="Yoshinaga Y."/>
            <person name="Zwiers L.-H."/>
            <person name="Turgeon B."/>
            <person name="Goodwin S."/>
            <person name="Spatafora J."/>
            <person name="Crous P."/>
            <person name="Grigoriev I."/>
        </authorList>
    </citation>
    <scope>NUCLEOTIDE SEQUENCE</scope>
    <source>
        <strain evidence="1">CBS 109.77</strain>
    </source>
</reference>